<dbReference type="AlphaFoldDB" id="A0A8H5TQB7"/>
<keyword evidence="3" id="KW-1185">Reference proteome</keyword>
<evidence type="ECO:0000313" key="3">
    <source>
        <dbReference type="Proteomes" id="UP000562682"/>
    </source>
</evidence>
<organism evidence="2 3">
    <name type="scientific">Fusarium denticulatum</name>
    <dbReference type="NCBI Taxonomy" id="48507"/>
    <lineage>
        <taxon>Eukaryota</taxon>
        <taxon>Fungi</taxon>
        <taxon>Dikarya</taxon>
        <taxon>Ascomycota</taxon>
        <taxon>Pezizomycotina</taxon>
        <taxon>Sordariomycetes</taxon>
        <taxon>Hypocreomycetidae</taxon>
        <taxon>Hypocreales</taxon>
        <taxon>Nectriaceae</taxon>
        <taxon>Fusarium</taxon>
        <taxon>Fusarium fujikuroi species complex</taxon>
    </lineage>
</organism>
<dbReference type="Proteomes" id="UP000562682">
    <property type="component" value="Unassembled WGS sequence"/>
</dbReference>
<protein>
    <submittedName>
        <fullName evidence="2">Uncharacterized protein</fullName>
    </submittedName>
</protein>
<proteinExistence type="predicted"/>
<name>A0A8H5TQB7_9HYPO</name>
<keyword evidence="1" id="KW-0812">Transmembrane</keyword>
<gene>
    <name evidence="2" type="ORF">FDENT_10238</name>
</gene>
<dbReference type="EMBL" id="JAAOAK010000326">
    <property type="protein sequence ID" value="KAF5673587.1"/>
    <property type="molecule type" value="Genomic_DNA"/>
</dbReference>
<reference evidence="2 3" key="1">
    <citation type="submission" date="2020-05" db="EMBL/GenBank/DDBJ databases">
        <title>Identification and distribution of gene clusters putatively required for synthesis of sphingolipid metabolism inhibitors in phylogenetically diverse species of the filamentous fungus Fusarium.</title>
        <authorList>
            <person name="Kim H.-S."/>
            <person name="Busman M."/>
            <person name="Brown D.W."/>
            <person name="Divon H."/>
            <person name="Uhlig S."/>
            <person name="Proctor R.H."/>
        </authorList>
    </citation>
    <scope>NUCLEOTIDE SEQUENCE [LARGE SCALE GENOMIC DNA]</scope>
    <source>
        <strain evidence="2 3">NRRL 25311</strain>
    </source>
</reference>
<sequence length="87" mass="9709">MSKNLFKLVGLPAGSTWTLNNTRHRSYEKHGSGRMDKEFVDGLKRWSVQTDVMRQSMKKLAHGLAFFGVMLAGDVLTFTALGFDESG</sequence>
<feature type="transmembrane region" description="Helical" evidence="1">
    <location>
        <begin position="63"/>
        <end position="83"/>
    </location>
</feature>
<accession>A0A8H5TQB7</accession>
<evidence type="ECO:0000256" key="1">
    <source>
        <dbReference type="SAM" id="Phobius"/>
    </source>
</evidence>
<comment type="caution">
    <text evidence="2">The sequence shown here is derived from an EMBL/GenBank/DDBJ whole genome shotgun (WGS) entry which is preliminary data.</text>
</comment>
<keyword evidence="1" id="KW-1133">Transmembrane helix</keyword>
<evidence type="ECO:0000313" key="2">
    <source>
        <dbReference type="EMBL" id="KAF5673587.1"/>
    </source>
</evidence>
<keyword evidence="1" id="KW-0472">Membrane</keyword>